<dbReference type="SUPFAM" id="SSF49695">
    <property type="entry name" value="gamma-Crystallin-like"/>
    <property type="match status" value="1"/>
</dbReference>
<keyword evidence="2" id="KW-1185">Reference proteome</keyword>
<protein>
    <submittedName>
        <fullName evidence="1">Uncharacterized protein</fullName>
    </submittedName>
</protein>
<evidence type="ECO:0000313" key="2">
    <source>
        <dbReference type="Proteomes" id="UP000801492"/>
    </source>
</evidence>
<accession>A0A8K0G6I1</accession>
<dbReference type="EMBL" id="VTPC01082257">
    <property type="protein sequence ID" value="KAF2887686.1"/>
    <property type="molecule type" value="Genomic_DNA"/>
</dbReference>
<organism evidence="1 2">
    <name type="scientific">Ignelater luminosus</name>
    <name type="common">Cucubano</name>
    <name type="synonym">Pyrophorus luminosus</name>
    <dbReference type="NCBI Taxonomy" id="2038154"/>
    <lineage>
        <taxon>Eukaryota</taxon>
        <taxon>Metazoa</taxon>
        <taxon>Ecdysozoa</taxon>
        <taxon>Arthropoda</taxon>
        <taxon>Hexapoda</taxon>
        <taxon>Insecta</taxon>
        <taxon>Pterygota</taxon>
        <taxon>Neoptera</taxon>
        <taxon>Endopterygota</taxon>
        <taxon>Coleoptera</taxon>
        <taxon>Polyphaga</taxon>
        <taxon>Elateriformia</taxon>
        <taxon>Elateroidea</taxon>
        <taxon>Elateridae</taxon>
        <taxon>Agrypninae</taxon>
        <taxon>Pyrophorini</taxon>
        <taxon>Ignelater</taxon>
    </lineage>
</organism>
<gene>
    <name evidence="1" type="ORF">ILUMI_18487</name>
</gene>
<comment type="caution">
    <text evidence="1">The sequence shown here is derived from an EMBL/GenBank/DDBJ whole genome shotgun (WGS) entry which is preliminary data.</text>
</comment>
<dbReference type="InterPro" id="IPR011024">
    <property type="entry name" value="G_crystallin-like"/>
</dbReference>
<proteinExistence type="predicted"/>
<name>A0A8K0G6I1_IGNLU</name>
<sequence length="129" mass="14680">MNYIKSLFRFSKISRNRSRKMHDAVKTILIVFFMYILVETRADYVVDLYPEEYYQGTASHKEDPHKNAVNCVDFDQGYKSVHVISGCIVLHSQAYCSGTQLQTQTDVSVLATYFPNGSPNAYSASTDCE</sequence>
<evidence type="ECO:0000313" key="1">
    <source>
        <dbReference type="EMBL" id="KAF2887686.1"/>
    </source>
</evidence>
<dbReference type="Proteomes" id="UP000801492">
    <property type="component" value="Unassembled WGS sequence"/>
</dbReference>
<dbReference type="AlphaFoldDB" id="A0A8K0G6I1"/>
<reference evidence="1" key="1">
    <citation type="submission" date="2019-08" db="EMBL/GenBank/DDBJ databases">
        <title>The genome of the North American firefly Photinus pyralis.</title>
        <authorList>
            <consortium name="Photinus pyralis genome working group"/>
            <person name="Fallon T.R."/>
            <person name="Sander Lower S.E."/>
            <person name="Weng J.-K."/>
        </authorList>
    </citation>
    <scope>NUCLEOTIDE SEQUENCE</scope>
    <source>
        <strain evidence="1">TRF0915ILg1</strain>
        <tissue evidence="1">Whole body</tissue>
    </source>
</reference>